<reference evidence="1" key="1">
    <citation type="journal article" date="2012" name="Proc. Natl. Acad. Sci. U.S.A.">
        <title>Antigenic diversity is generated by distinct evolutionary mechanisms in African trypanosome species.</title>
        <authorList>
            <person name="Jackson A.P."/>
            <person name="Berry A."/>
            <person name="Aslett M."/>
            <person name="Allison H.C."/>
            <person name="Burton P."/>
            <person name="Vavrova-Anderson J."/>
            <person name="Brown R."/>
            <person name="Browne H."/>
            <person name="Corton N."/>
            <person name="Hauser H."/>
            <person name="Gamble J."/>
            <person name="Gilderthorp R."/>
            <person name="Marcello L."/>
            <person name="McQuillan J."/>
            <person name="Otto T.D."/>
            <person name="Quail M.A."/>
            <person name="Sanders M.J."/>
            <person name="van Tonder A."/>
            <person name="Ginger M.L."/>
            <person name="Field M.C."/>
            <person name="Barry J.D."/>
            <person name="Hertz-Fowler C."/>
            <person name="Berriman M."/>
        </authorList>
    </citation>
    <scope>NUCLEOTIDE SEQUENCE</scope>
    <source>
        <strain evidence="1">Y486</strain>
    </source>
</reference>
<gene>
    <name evidence="1" type="ORF">TVY486_0701290</name>
</gene>
<proteinExistence type="predicted"/>
<dbReference type="EMBL" id="HE573023">
    <property type="protein sequence ID" value="CCC48792.1"/>
    <property type="molecule type" value="Genomic_DNA"/>
</dbReference>
<dbReference type="AlphaFoldDB" id="G0TXV0"/>
<protein>
    <submittedName>
        <fullName evidence="1">Uncharacterized protein</fullName>
    </submittedName>
</protein>
<accession>G0TXV0</accession>
<dbReference type="VEuPathDB" id="TriTrypDB:TvY486_0701290"/>
<organism evidence="1">
    <name type="scientific">Trypanosoma vivax (strain Y486)</name>
    <dbReference type="NCBI Taxonomy" id="1055687"/>
    <lineage>
        <taxon>Eukaryota</taxon>
        <taxon>Discoba</taxon>
        <taxon>Euglenozoa</taxon>
        <taxon>Kinetoplastea</taxon>
        <taxon>Metakinetoplastina</taxon>
        <taxon>Trypanosomatida</taxon>
        <taxon>Trypanosomatidae</taxon>
        <taxon>Trypanosoma</taxon>
        <taxon>Duttonella</taxon>
    </lineage>
</organism>
<evidence type="ECO:0000313" key="1">
    <source>
        <dbReference type="EMBL" id="CCC48792.1"/>
    </source>
</evidence>
<sequence length="97" mass="11418">MGGDDPIFRHGVTQNYYSESLQAQRRPMTCPTCKSDGRFAGNLNEIFRRIPRTQWESLVLCHVCKENVLRREDAATRQRVWYCTTCEICVCTRCQRR</sequence>
<name>G0TXV0_TRYVY</name>